<sequence>MYKPELTSYKINFDKGDVDESKVLELLIDILGQPDNDFINACKIINLDSKESNIVGYQVHLTEEIIKVIKNRLGELGVNIGEKFIRDYGHFHITIYKEDVKSNILLETEDEGIAYEKEDNSWDVYYIEGSLEEYLRVDGEYFIFNISNDEINSLEDIKERFKKWVDEHKERMK</sequence>
<comment type="caution">
    <text evidence="1">The sequence shown here is derived from an EMBL/GenBank/DDBJ whole genome shotgun (WGS) entry which is preliminary data.</text>
</comment>
<name>A0A2C6MDF4_9FIRM</name>
<dbReference type="OrthoDB" id="3077305at2"/>
<dbReference type="EMBL" id="AWQQ01000088">
    <property type="protein sequence ID" value="PHJ37615.1"/>
    <property type="molecule type" value="Genomic_DNA"/>
</dbReference>
<accession>A0A2C6MDF4</accession>
<gene>
    <name evidence="1" type="ORF">P378_14670</name>
</gene>
<dbReference type="RefSeq" id="WP_099083557.1">
    <property type="nucleotide sequence ID" value="NZ_AWQQ01000088.1"/>
</dbReference>
<protein>
    <submittedName>
        <fullName evidence="1">Uncharacterized protein</fullName>
    </submittedName>
</protein>
<reference evidence="1 2" key="1">
    <citation type="submission" date="2013-09" db="EMBL/GenBank/DDBJ databases">
        <title>Biodegradation of hydrocarbons in the deep terrestrial subsurface : characterization of a microbial consortium composed of two Desulfotomaculum species originating from a deep geological formation.</title>
        <authorList>
            <person name="Aullo T."/>
            <person name="Berlendis S."/>
            <person name="Lascourreges J.-F."/>
            <person name="Dessort D."/>
            <person name="Saint-Laurent S."/>
            <person name="Schraauwers B."/>
            <person name="Mas J."/>
            <person name="Magot M."/>
            <person name="Ranchou-Peyruse A."/>
        </authorList>
    </citation>
    <scope>NUCLEOTIDE SEQUENCE [LARGE SCALE GENOMIC DNA]</scope>
    <source>
        <strain evidence="1 2">Bs107</strain>
    </source>
</reference>
<evidence type="ECO:0000313" key="1">
    <source>
        <dbReference type="EMBL" id="PHJ37615.1"/>
    </source>
</evidence>
<evidence type="ECO:0000313" key="2">
    <source>
        <dbReference type="Proteomes" id="UP000222564"/>
    </source>
</evidence>
<dbReference type="Proteomes" id="UP000222564">
    <property type="component" value="Unassembled WGS sequence"/>
</dbReference>
<keyword evidence="2" id="KW-1185">Reference proteome</keyword>
<proteinExistence type="predicted"/>
<organism evidence="1 2">
    <name type="scientific">Desulforamulus profundi</name>
    <dbReference type="NCBI Taxonomy" id="1383067"/>
    <lineage>
        <taxon>Bacteria</taxon>
        <taxon>Bacillati</taxon>
        <taxon>Bacillota</taxon>
        <taxon>Clostridia</taxon>
        <taxon>Eubacteriales</taxon>
        <taxon>Peptococcaceae</taxon>
        <taxon>Desulforamulus</taxon>
    </lineage>
</organism>
<dbReference type="AlphaFoldDB" id="A0A2C6MDF4"/>